<comment type="catalytic activity">
    <reaction evidence="7">
        <text>decanoyl-CoA + oxidized [electron-transfer flavoprotein] + H(+) = (2E)-decenoyl-CoA + reduced [electron-transfer flavoprotein]</text>
        <dbReference type="Rhea" id="RHEA:48176"/>
        <dbReference type="Rhea" id="RHEA-COMP:10685"/>
        <dbReference type="Rhea" id="RHEA-COMP:10686"/>
        <dbReference type="ChEBI" id="CHEBI:15378"/>
        <dbReference type="ChEBI" id="CHEBI:57692"/>
        <dbReference type="ChEBI" id="CHEBI:58307"/>
        <dbReference type="ChEBI" id="CHEBI:61406"/>
        <dbReference type="ChEBI" id="CHEBI:61430"/>
    </reaction>
    <physiologicalReaction direction="left-to-right" evidence="7">
        <dbReference type="Rhea" id="RHEA:48177"/>
    </physiologicalReaction>
</comment>
<keyword evidence="16" id="KW-1185">Reference proteome</keyword>
<comment type="pathway">
    <text evidence="2">Lipid metabolism; mitochondrial fatty acid beta-oxidation.</text>
</comment>
<evidence type="ECO:0000256" key="1">
    <source>
        <dbReference type="ARBA" id="ARBA00001974"/>
    </source>
</evidence>
<feature type="domain" description="Acyl-CoA dehydrogenase/oxidase C-terminal" evidence="14">
    <location>
        <begin position="156"/>
        <end position="277"/>
    </location>
</feature>
<feature type="signal peptide" evidence="13">
    <location>
        <begin position="1"/>
        <end position="26"/>
    </location>
</feature>
<dbReference type="CDD" id="cd00567">
    <property type="entry name" value="ACAD"/>
    <property type="match status" value="1"/>
</dbReference>
<sequence length="285" mass="31568">MIQTKGHTFLLSLALIRNLLKTTVVCNTWHLSEKASSNPKTSVSTENIDHVLYTEEHFALKASLRKVDMIACYCIVSLINPTIMGDIVACLGVSETGIKTKADCKGDELVINGGKMWTTNGTQADWTCLLANTSDGPSHKNKSLIFFPMNLSGVHSARKMEKIVANSKQRKIFSQPILYHQVVHFRLAELQAEIELLRSLLHRATALYIKGNDVTNLASTAKLKAGRLARELGDSCLQYWGGMGFTSDILVSRFYRDSRLMSIGAGADEVILSIICKYMDTLPKK</sequence>
<dbReference type="GO" id="GO:0033539">
    <property type="term" value="P:fatty acid beta-oxidation using acyl-CoA dehydrogenase"/>
    <property type="evidence" value="ECO:0007669"/>
    <property type="project" value="TreeGrafter"/>
</dbReference>
<evidence type="ECO:0000256" key="3">
    <source>
        <dbReference type="ARBA" id="ARBA00009347"/>
    </source>
</evidence>
<dbReference type="GO" id="GO:0050660">
    <property type="term" value="F:flavin adenine dinucleotide binding"/>
    <property type="evidence" value="ECO:0007669"/>
    <property type="project" value="TreeGrafter"/>
</dbReference>
<reference evidence="15" key="2">
    <citation type="submission" date="2025-09" db="UniProtKB">
        <authorList>
            <consortium name="Ensembl"/>
        </authorList>
    </citation>
    <scope>IDENTIFICATION</scope>
</reference>
<proteinExistence type="inferred from homology"/>
<evidence type="ECO:0000256" key="6">
    <source>
        <dbReference type="ARBA" id="ARBA00023002"/>
    </source>
</evidence>
<dbReference type="SUPFAM" id="SSF56645">
    <property type="entry name" value="Acyl-CoA dehydrogenase NM domain-like"/>
    <property type="match status" value="1"/>
</dbReference>
<dbReference type="Gene3D" id="1.20.140.10">
    <property type="entry name" value="Butyryl-CoA Dehydrogenase, subunit A, domain 3"/>
    <property type="match status" value="1"/>
</dbReference>
<comment type="catalytic activity">
    <reaction evidence="8">
        <text>dodecanoyl-CoA + oxidized [electron-transfer flavoprotein] + H(+) = (2E)-dodecenoyl-CoA + reduced [electron-transfer flavoprotein]</text>
        <dbReference type="Rhea" id="RHEA:47296"/>
        <dbReference type="Rhea" id="RHEA-COMP:10685"/>
        <dbReference type="Rhea" id="RHEA-COMP:10686"/>
        <dbReference type="ChEBI" id="CHEBI:15378"/>
        <dbReference type="ChEBI" id="CHEBI:57330"/>
        <dbReference type="ChEBI" id="CHEBI:57375"/>
        <dbReference type="ChEBI" id="CHEBI:57692"/>
        <dbReference type="ChEBI" id="CHEBI:58307"/>
    </reaction>
    <physiologicalReaction direction="left-to-right" evidence="8">
        <dbReference type="Rhea" id="RHEA:47297"/>
    </physiologicalReaction>
</comment>
<evidence type="ECO:0000256" key="5">
    <source>
        <dbReference type="ARBA" id="ARBA00022827"/>
    </source>
</evidence>
<evidence type="ECO:0000256" key="4">
    <source>
        <dbReference type="ARBA" id="ARBA00022630"/>
    </source>
</evidence>
<comment type="cofactor">
    <cofactor evidence="1">
        <name>FAD</name>
        <dbReference type="ChEBI" id="CHEBI:57692"/>
    </cofactor>
</comment>
<comment type="catalytic activity">
    <reaction evidence="12">
        <text>hexanoyl-CoA + oxidized [electron-transfer flavoprotein] + H(+) = (2E)-hexenoyl-CoA + reduced [electron-transfer flavoprotein]</text>
        <dbReference type="Rhea" id="RHEA:43464"/>
        <dbReference type="Rhea" id="RHEA-COMP:10685"/>
        <dbReference type="Rhea" id="RHEA-COMP:10686"/>
        <dbReference type="ChEBI" id="CHEBI:15378"/>
        <dbReference type="ChEBI" id="CHEBI:57692"/>
        <dbReference type="ChEBI" id="CHEBI:58307"/>
        <dbReference type="ChEBI" id="CHEBI:62077"/>
        <dbReference type="ChEBI" id="CHEBI:62620"/>
    </reaction>
    <physiologicalReaction direction="left-to-right" evidence="12">
        <dbReference type="Rhea" id="RHEA:43465"/>
    </physiologicalReaction>
</comment>
<evidence type="ECO:0000313" key="16">
    <source>
        <dbReference type="Proteomes" id="UP000694427"/>
    </source>
</evidence>
<comment type="catalytic activity">
    <reaction evidence="11">
        <text>tetradecanoyl-CoA + oxidized [electron-transfer flavoprotein] + H(+) = (2E)-tetradecenoyl-CoA + reduced [electron-transfer flavoprotein]</text>
        <dbReference type="Rhea" id="RHEA:47316"/>
        <dbReference type="Rhea" id="RHEA-COMP:10685"/>
        <dbReference type="Rhea" id="RHEA-COMP:10686"/>
        <dbReference type="ChEBI" id="CHEBI:15378"/>
        <dbReference type="ChEBI" id="CHEBI:57385"/>
        <dbReference type="ChEBI" id="CHEBI:57692"/>
        <dbReference type="ChEBI" id="CHEBI:58307"/>
        <dbReference type="ChEBI" id="CHEBI:61405"/>
    </reaction>
    <physiologicalReaction direction="left-to-right" evidence="11">
        <dbReference type="Rhea" id="RHEA:47317"/>
    </physiologicalReaction>
</comment>
<protein>
    <submittedName>
        <fullName evidence="15">Zgc:85777</fullName>
    </submittedName>
</protein>
<keyword evidence="13" id="KW-0732">Signal</keyword>
<keyword evidence="4" id="KW-0285">Flavoprotein</keyword>
<dbReference type="Gene3D" id="2.40.110.10">
    <property type="entry name" value="Butyryl-CoA Dehydrogenase, subunit A, domain 2"/>
    <property type="match status" value="1"/>
</dbReference>
<dbReference type="PANTHER" id="PTHR48083:SF6">
    <property type="entry name" value="ACYL-COA DEHYDROGENASE 6"/>
    <property type="match status" value="1"/>
</dbReference>
<dbReference type="InterPro" id="IPR006089">
    <property type="entry name" value="Acyl-CoA_DH_CS"/>
</dbReference>
<evidence type="ECO:0000256" key="10">
    <source>
        <dbReference type="ARBA" id="ARBA00048877"/>
    </source>
</evidence>
<evidence type="ECO:0000313" key="15">
    <source>
        <dbReference type="Ensembl" id="ENSCCRP00010068554.1"/>
    </source>
</evidence>
<dbReference type="InterPro" id="IPR050741">
    <property type="entry name" value="Acyl-CoA_dehydrogenase"/>
</dbReference>
<evidence type="ECO:0000256" key="2">
    <source>
        <dbReference type="ARBA" id="ARBA00005198"/>
    </source>
</evidence>
<dbReference type="PROSITE" id="PS00073">
    <property type="entry name" value="ACYL_COA_DH_2"/>
    <property type="match status" value="1"/>
</dbReference>
<keyword evidence="6" id="KW-0560">Oxidoreductase</keyword>
<organism evidence="15 16">
    <name type="scientific">Cyprinus carpio</name>
    <name type="common">Common carp</name>
    <dbReference type="NCBI Taxonomy" id="7962"/>
    <lineage>
        <taxon>Eukaryota</taxon>
        <taxon>Metazoa</taxon>
        <taxon>Chordata</taxon>
        <taxon>Craniata</taxon>
        <taxon>Vertebrata</taxon>
        <taxon>Euteleostomi</taxon>
        <taxon>Actinopterygii</taxon>
        <taxon>Neopterygii</taxon>
        <taxon>Teleostei</taxon>
        <taxon>Ostariophysi</taxon>
        <taxon>Cypriniformes</taxon>
        <taxon>Cyprinidae</taxon>
        <taxon>Cyprininae</taxon>
        <taxon>Cyprinus</taxon>
    </lineage>
</organism>
<dbReference type="AlphaFoldDB" id="A0A8C1QVX6"/>
<evidence type="ECO:0000256" key="7">
    <source>
        <dbReference type="ARBA" id="ARBA00047546"/>
    </source>
</evidence>
<evidence type="ECO:0000256" key="8">
    <source>
        <dbReference type="ARBA" id="ARBA00047893"/>
    </source>
</evidence>
<dbReference type="Pfam" id="PF00441">
    <property type="entry name" value="Acyl-CoA_dh_1"/>
    <property type="match status" value="1"/>
</dbReference>
<comment type="similarity">
    <text evidence="3">Belongs to the acyl-CoA dehydrogenase family.</text>
</comment>
<dbReference type="SUPFAM" id="SSF47203">
    <property type="entry name" value="Acyl-CoA dehydrogenase C-terminal domain-like"/>
    <property type="match status" value="1"/>
</dbReference>
<dbReference type="PANTHER" id="PTHR48083">
    <property type="entry name" value="MEDIUM-CHAIN SPECIFIC ACYL-COA DEHYDROGENASE, MITOCHONDRIAL-RELATED"/>
    <property type="match status" value="1"/>
</dbReference>
<dbReference type="InterPro" id="IPR009100">
    <property type="entry name" value="AcylCoA_DH/oxidase_NM_dom_sf"/>
</dbReference>
<keyword evidence="5" id="KW-0274">FAD</keyword>
<name>A0A8C1QVX6_CYPCA</name>
<dbReference type="Proteomes" id="UP000694427">
    <property type="component" value="Unplaced"/>
</dbReference>
<evidence type="ECO:0000256" key="13">
    <source>
        <dbReference type="SAM" id="SignalP"/>
    </source>
</evidence>
<dbReference type="GO" id="GO:0005737">
    <property type="term" value="C:cytoplasm"/>
    <property type="evidence" value="ECO:0007669"/>
    <property type="project" value="TreeGrafter"/>
</dbReference>
<accession>A0A8C1QVX6</accession>
<dbReference type="InterPro" id="IPR009075">
    <property type="entry name" value="AcylCo_DH/oxidase_C"/>
</dbReference>
<feature type="chain" id="PRO_5034991814" evidence="13">
    <location>
        <begin position="27"/>
        <end position="285"/>
    </location>
</feature>
<dbReference type="InterPro" id="IPR046373">
    <property type="entry name" value="Acyl-CoA_Oxase/DH_mid-dom_sf"/>
</dbReference>
<evidence type="ECO:0000256" key="9">
    <source>
        <dbReference type="ARBA" id="ARBA00047916"/>
    </source>
</evidence>
<dbReference type="InterPro" id="IPR036250">
    <property type="entry name" value="AcylCo_DH-like_C"/>
</dbReference>
<dbReference type="GO" id="GO:0003995">
    <property type="term" value="F:acyl-CoA dehydrogenase activity"/>
    <property type="evidence" value="ECO:0007669"/>
    <property type="project" value="InterPro"/>
</dbReference>
<comment type="catalytic activity">
    <reaction evidence="9">
        <text>oxidized [electron-transfer flavoprotein] + hexadecanoyl-CoA + H(+) = (2E)-hexadecenoyl-CoA + reduced [electron-transfer flavoprotein]</text>
        <dbReference type="Rhea" id="RHEA:43448"/>
        <dbReference type="Rhea" id="RHEA-COMP:10685"/>
        <dbReference type="Rhea" id="RHEA-COMP:10686"/>
        <dbReference type="ChEBI" id="CHEBI:15378"/>
        <dbReference type="ChEBI" id="CHEBI:57379"/>
        <dbReference type="ChEBI" id="CHEBI:57692"/>
        <dbReference type="ChEBI" id="CHEBI:58307"/>
        <dbReference type="ChEBI" id="CHEBI:61526"/>
    </reaction>
    <physiologicalReaction direction="left-to-right" evidence="9">
        <dbReference type="Rhea" id="RHEA:43449"/>
    </physiologicalReaction>
</comment>
<evidence type="ECO:0000256" key="11">
    <source>
        <dbReference type="ARBA" id="ARBA00049038"/>
    </source>
</evidence>
<evidence type="ECO:0000256" key="12">
    <source>
        <dbReference type="ARBA" id="ARBA00049192"/>
    </source>
</evidence>
<dbReference type="Ensembl" id="ENSCCRT00010075733.1">
    <property type="protein sequence ID" value="ENSCCRP00010068554.1"/>
    <property type="gene ID" value="ENSCCRG00010029688.1"/>
</dbReference>
<evidence type="ECO:0000259" key="14">
    <source>
        <dbReference type="Pfam" id="PF00441"/>
    </source>
</evidence>
<reference evidence="15" key="1">
    <citation type="submission" date="2025-08" db="UniProtKB">
        <authorList>
            <consortium name="Ensembl"/>
        </authorList>
    </citation>
    <scope>IDENTIFICATION</scope>
</reference>
<comment type="catalytic activity">
    <reaction evidence="10">
        <text>octanoyl-CoA + oxidized [electron-transfer flavoprotein] + H(+) = (2E)-octenoyl-CoA + reduced [electron-transfer flavoprotein]</text>
        <dbReference type="Rhea" id="RHEA:48180"/>
        <dbReference type="Rhea" id="RHEA-COMP:10685"/>
        <dbReference type="Rhea" id="RHEA-COMP:10686"/>
        <dbReference type="ChEBI" id="CHEBI:15378"/>
        <dbReference type="ChEBI" id="CHEBI:57386"/>
        <dbReference type="ChEBI" id="CHEBI:57692"/>
        <dbReference type="ChEBI" id="CHEBI:58307"/>
        <dbReference type="ChEBI" id="CHEBI:62242"/>
    </reaction>
    <physiologicalReaction direction="left-to-right" evidence="10">
        <dbReference type="Rhea" id="RHEA:48181"/>
    </physiologicalReaction>
</comment>